<dbReference type="EMBL" id="LBUY01000063">
    <property type="protein sequence ID" value="KKQ72670.1"/>
    <property type="molecule type" value="Genomic_DNA"/>
</dbReference>
<comment type="caution">
    <text evidence="2">The sequence shown here is derived from an EMBL/GenBank/DDBJ whole genome shotgun (WGS) entry which is preliminary data.</text>
</comment>
<dbReference type="InterPro" id="IPR000652">
    <property type="entry name" value="Triosephosphate_isomerase"/>
</dbReference>
<evidence type="ECO:0000313" key="3">
    <source>
        <dbReference type="Proteomes" id="UP000034738"/>
    </source>
</evidence>
<name>A0A0G0KB32_9BACT</name>
<reference evidence="2 3" key="1">
    <citation type="journal article" date="2015" name="Nature">
        <title>rRNA introns, odd ribosomes, and small enigmatic genomes across a large radiation of phyla.</title>
        <authorList>
            <person name="Brown C.T."/>
            <person name="Hug L.A."/>
            <person name="Thomas B.C."/>
            <person name="Sharon I."/>
            <person name="Castelle C.J."/>
            <person name="Singh A."/>
            <person name="Wilkins M.J."/>
            <person name="Williams K.H."/>
            <person name="Banfield J.F."/>
        </authorList>
    </citation>
    <scope>NUCLEOTIDE SEQUENCE [LARGE SCALE GENOMIC DNA]</scope>
</reference>
<dbReference type="PATRIC" id="fig|1618568.3.peg.829"/>
<dbReference type="InterPro" id="IPR013785">
    <property type="entry name" value="Aldolase_TIM"/>
</dbReference>
<dbReference type="PROSITE" id="PS51440">
    <property type="entry name" value="TIM_2"/>
    <property type="match status" value="1"/>
</dbReference>
<keyword evidence="1 2" id="KW-0413">Isomerase</keyword>
<dbReference type="Proteomes" id="UP000034738">
    <property type="component" value="Unassembled WGS sequence"/>
</dbReference>
<dbReference type="Pfam" id="PF00121">
    <property type="entry name" value="TIM"/>
    <property type="match status" value="2"/>
</dbReference>
<dbReference type="InterPro" id="IPR035990">
    <property type="entry name" value="TIM_sf"/>
</dbReference>
<dbReference type="NCBIfam" id="NF003302">
    <property type="entry name" value="PRK04302.1"/>
    <property type="match status" value="1"/>
</dbReference>
<protein>
    <submittedName>
        <fullName evidence="2">Triosephosphate isomerase</fullName>
    </submittedName>
</protein>
<dbReference type="SUPFAM" id="SSF51351">
    <property type="entry name" value="Triosephosphate isomerase (TIM)"/>
    <property type="match status" value="1"/>
</dbReference>
<accession>A0A0G0KB32</accession>
<dbReference type="GO" id="GO:0004807">
    <property type="term" value="F:triose-phosphate isomerase activity"/>
    <property type="evidence" value="ECO:0007669"/>
    <property type="project" value="InterPro"/>
</dbReference>
<sequence length="216" mass="23576">MLLINFKTYKESTGARAVTLANNVFELSKEYGIPVVVCPNMLDLKDIARIYPGGVWAQHVDHEERGRATGWVPIELVKESGATGLVINHSEHKLSHEELGKVVEKARVFDLKTLIFTDSLEESVRVSAFTPDWIGYEPPELVASKDTSVARSKPEIIEKVVQAVPNIPILVGAGVKDGEDVRVSLKLGARGIGVASGVVLASDQKAAIRELLEGWR</sequence>
<dbReference type="Gene3D" id="3.20.20.70">
    <property type="entry name" value="Aldolase class I"/>
    <property type="match status" value="1"/>
</dbReference>
<proteinExistence type="predicted"/>
<evidence type="ECO:0000313" key="2">
    <source>
        <dbReference type="EMBL" id="KKQ72670.1"/>
    </source>
</evidence>
<dbReference type="AlphaFoldDB" id="A0A0G0KB32"/>
<evidence type="ECO:0000256" key="1">
    <source>
        <dbReference type="ARBA" id="ARBA00023235"/>
    </source>
</evidence>
<organism evidence="2 3">
    <name type="scientific">Candidatus Woesebacteria bacterium GW2011_GWB1_38_5</name>
    <dbReference type="NCBI Taxonomy" id="1618568"/>
    <lineage>
        <taxon>Bacteria</taxon>
        <taxon>Candidatus Woeseibacteriota</taxon>
    </lineage>
</organism>
<gene>
    <name evidence="2" type="ORF">US95_C0063G0010</name>
</gene>